<dbReference type="GeneID" id="29125470"/>
<protein>
    <submittedName>
        <fullName evidence="1">Uncharacterized protein</fullName>
    </submittedName>
</protein>
<reference evidence="1 2" key="1">
    <citation type="submission" date="2015-08" db="EMBL/GenBank/DDBJ databases">
        <authorList>
            <person name="Babu N.S."/>
            <person name="Beckwith C.J."/>
            <person name="Beseler K.G."/>
            <person name="Brison A."/>
            <person name="Carone J.V."/>
            <person name="Caskin T.P."/>
            <person name="Diamond M."/>
            <person name="Durham M.E."/>
            <person name="Foxe J.M."/>
            <person name="Go M."/>
            <person name="Henderson B.A."/>
            <person name="Jones I.B."/>
            <person name="McGettigan J.A."/>
            <person name="Micheletti S.J."/>
            <person name="Nasrallah M.E."/>
            <person name="Ortiz D."/>
            <person name="Piller C.R."/>
            <person name="Privatt S.R."/>
            <person name="Schneider S.L."/>
            <person name="Sharp S."/>
            <person name="Smith T.C."/>
            <person name="Stanton J.D."/>
            <person name="Ullery H.E."/>
            <person name="Wilson R.J."/>
            <person name="Serrano M.G."/>
            <person name="Buck G."/>
            <person name="Lee V."/>
            <person name="Wang Y."/>
            <person name="Carvalho R."/>
            <person name="Voegtly L."/>
            <person name="Shi R."/>
            <person name="Duckworth R."/>
            <person name="Johnson A."/>
            <person name="Loviza R."/>
            <person name="Walstead R."/>
            <person name="Shah Z."/>
            <person name="Kiflezghi M."/>
            <person name="Wade K."/>
            <person name="Ball S.L."/>
            <person name="Bradley K.W."/>
            <person name="Asai D.J."/>
            <person name="Bowman C.A."/>
            <person name="Russell D.A."/>
            <person name="Pope W.H."/>
            <person name="Jacobs-Sera D."/>
            <person name="Hendrix R.W."/>
            <person name="Hatfull G.F."/>
        </authorList>
    </citation>
    <scope>NUCLEOTIDE SEQUENCE [LARGE SCALE GENOMIC DNA]</scope>
</reference>
<sequence length="105" mass="11850">MSGFTLENLQKVIEEVEALTKSDLTFEGLDKMIKAGARIQDLALLLNPDDLKARNIDVTKVKHVPTKYGLLEILASPYISRGSSYIINNEEMNKPFKFPAPDWLK</sequence>
<gene>
    <name evidence="1" type="ORF">SP15_294</name>
</gene>
<evidence type="ECO:0000313" key="2">
    <source>
        <dbReference type="Proteomes" id="UP000203261"/>
    </source>
</evidence>
<accession>A0A127AWX2</accession>
<dbReference type="RefSeq" id="YP_009302691.1">
    <property type="nucleotide sequence ID" value="NC_031245.1"/>
</dbReference>
<keyword evidence="2" id="KW-1185">Reference proteome</keyword>
<dbReference type="Proteomes" id="UP000203261">
    <property type="component" value="Segment"/>
</dbReference>
<name>A0A127AWX2_9CAUD</name>
<dbReference type="EMBL" id="KT624200">
    <property type="protein sequence ID" value="AMM45102.1"/>
    <property type="molecule type" value="Genomic_DNA"/>
</dbReference>
<evidence type="ECO:0000313" key="1">
    <source>
        <dbReference type="EMBL" id="AMM45102.1"/>
    </source>
</evidence>
<dbReference type="KEGG" id="vg:29125470"/>
<proteinExistence type="predicted"/>
<organism evidence="1 2">
    <name type="scientific">Bacillus phage SP-15</name>
    <dbReference type="NCBI Taxonomy" id="1792032"/>
    <lineage>
        <taxon>Viruses</taxon>
        <taxon>Duplodnaviria</taxon>
        <taxon>Heunggongvirae</taxon>
        <taxon>Uroviricota</taxon>
        <taxon>Caudoviricetes</taxon>
        <taxon>Thornevirus</taxon>
        <taxon>Thornevirus SP15</taxon>
    </lineage>
</organism>